<evidence type="ECO:0000313" key="11">
    <source>
        <dbReference type="Proteomes" id="UP000222788"/>
    </source>
</evidence>
<evidence type="ECO:0000256" key="8">
    <source>
        <dbReference type="SAM" id="MobiDB-lite"/>
    </source>
</evidence>
<accession>A0A2C5WBE2</accession>
<dbReference type="GO" id="GO:0000812">
    <property type="term" value="C:Swr1 complex"/>
    <property type="evidence" value="ECO:0007669"/>
    <property type="project" value="TreeGrafter"/>
</dbReference>
<feature type="region of interest" description="Disordered" evidence="8">
    <location>
        <begin position="560"/>
        <end position="645"/>
    </location>
</feature>
<keyword evidence="4" id="KW-0156">Chromatin regulator</keyword>
<dbReference type="Gene3D" id="1.10.10.60">
    <property type="entry name" value="Homeodomain-like"/>
    <property type="match status" value="1"/>
</dbReference>
<feature type="region of interest" description="Disordered" evidence="8">
    <location>
        <begin position="1"/>
        <end position="33"/>
    </location>
</feature>
<feature type="compositionally biased region" description="Low complexity" evidence="8">
    <location>
        <begin position="342"/>
        <end position="351"/>
    </location>
</feature>
<dbReference type="Pfam" id="PF16282">
    <property type="entry name" value="SANT_DAMP1_like"/>
    <property type="match status" value="1"/>
</dbReference>
<dbReference type="GO" id="GO:0003714">
    <property type="term" value="F:transcription corepressor activity"/>
    <property type="evidence" value="ECO:0007669"/>
    <property type="project" value="TreeGrafter"/>
</dbReference>
<evidence type="ECO:0000256" key="6">
    <source>
        <dbReference type="ARBA" id="ARBA00023163"/>
    </source>
</evidence>
<evidence type="ECO:0000256" key="7">
    <source>
        <dbReference type="ARBA" id="ARBA00023242"/>
    </source>
</evidence>
<evidence type="ECO:0000256" key="3">
    <source>
        <dbReference type="ARBA" id="ARBA00019132"/>
    </source>
</evidence>
<feature type="region of interest" description="Disordered" evidence="8">
    <location>
        <begin position="324"/>
        <end position="351"/>
    </location>
</feature>
<dbReference type="GO" id="GO:0006281">
    <property type="term" value="P:DNA repair"/>
    <property type="evidence" value="ECO:0007669"/>
    <property type="project" value="InterPro"/>
</dbReference>
<protein>
    <recommendedName>
        <fullName evidence="3">SWR1-complex protein 4</fullName>
    </recommendedName>
</protein>
<feature type="region of interest" description="Disordered" evidence="8">
    <location>
        <begin position="366"/>
        <end position="439"/>
    </location>
</feature>
<dbReference type="STRING" id="1035309.A0A2C5WBE2"/>
<dbReference type="InterPro" id="IPR032563">
    <property type="entry name" value="DAMP1_SANT-like"/>
</dbReference>
<evidence type="ECO:0000256" key="5">
    <source>
        <dbReference type="ARBA" id="ARBA00023015"/>
    </source>
</evidence>
<reference evidence="10 11" key="1">
    <citation type="journal article" date="2013" name="Fungal Biol.">
        <title>Analysis of microsatellite markers in the genome of the plant pathogen Ceratocystis fimbriata.</title>
        <authorList>
            <person name="Simpson M.C."/>
            <person name="Wilken P.M."/>
            <person name="Coetzee M.P."/>
            <person name="Wingfield M.J."/>
            <person name="Wingfield B.D."/>
        </authorList>
    </citation>
    <scope>NUCLEOTIDE SEQUENCE [LARGE SCALE GENOMIC DNA]</scope>
    <source>
        <strain evidence="10 11">CBS 114723</strain>
    </source>
</reference>
<comment type="similarity">
    <text evidence="2">Belongs to the SWC4 family.</text>
</comment>
<comment type="caution">
    <text evidence="10">The sequence shown here is derived from an EMBL/GenBank/DDBJ whole genome shotgun (WGS) entry which is preliminary data.</text>
</comment>
<gene>
    <name evidence="10" type="primary">crc-1</name>
    <name evidence="10" type="ORF">CFIMG_005115RAa</name>
</gene>
<name>A0A2C5WBE2_9PEZI</name>
<keyword evidence="6" id="KW-0804">Transcription</keyword>
<dbReference type="AlphaFoldDB" id="A0A2C5WBE2"/>
<dbReference type="EMBL" id="APWK03000137">
    <property type="protein sequence ID" value="PHH50279.1"/>
    <property type="molecule type" value="Genomic_DNA"/>
</dbReference>
<evidence type="ECO:0000256" key="1">
    <source>
        <dbReference type="ARBA" id="ARBA00004123"/>
    </source>
</evidence>
<evidence type="ECO:0000256" key="4">
    <source>
        <dbReference type="ARBA" id="ARBA00022853"/>
    </source>
</evidence>
<feature type="compositionally biased region" description="Polar residues" evidence="8">
    <location>
        <begin position="372"/>
        <end position="394"/>
    </location>
</feature>
<keyword evidence="5" id="KW-0805">Transcription regulation</keyword>
<evidence type="ECO:0000259" key="9">
    <source>
        <dbReference type="Pfam" id="PF16282"/>
    </source>
</evidence>
<feature type="compositionally biased region" description="Basic and acidic residues" evidence="8">
    <location>
        <begin position="613"/>
        <end position="625"/>
    </location>
</feature>
<dbReference type="GO" id="GO:0000122">
    <property type="term" value="P:negative regulation of transcription by RNA polymerase II"/>
    <property type="evidence" value="ECO:0007669"/>
    <property type="project" value="TreeGrafter"/>
</dbReference>
<comment type="subcellular location">
    <subcellularLocation>
        <location evidence="1">Nucleus</location>
    </subcellularLocation>
</comment>
<keyword evidence="7" id="KW-0539">Nucleus</keyword>
<feature type="domain" description="DAMP1 SANT/Myb-like" evidence="9">
    <location>
        <begin position="120"/>
        <end position="216"/>
    </location>
</feature>
<dbReference type="PANTHER" id="PTHR12855">
    <property type="entry name" value="DNA METHYLTRANSFERASE 1-ASSOCIATED PROTEIN 1 FAMILY MEMBER"/>
    <property type="match status" value="1"/>
</dbReference>
<reference evidence="10 11" key="2">
    <citation type="journal article" date="2013" name="IMA Fungus">
        <title>IMA Genome-F 1: Ceratocystis fimbriata: Draft nuclear genome sequence for the plant pathogen, Ceratocystis fimbriata.</title>
        <authorList>
            <person name="Wilken P.M."/>
            <person name="Steenkamp E.T."/>
            <person name="Wingfield M.J."/>
            <person name="de Beer Z.W."/>
            <person name="Wingfield B.D."/>
        </authorList>
    </citation>
    <scope>NUCLEOTIDE SEQUENCE [LARGE SCALE GENOMIC DNA]</scope>
    <source>
        <strain evidence="10 11">CBS 114723</strain>
    </source>
</reference>
<feature type="compositionally biased region" description="Low complexity" evidence="8">
    <location>
        <begin position="401"/>
        <end position="416"/>
    </location>
</feature>
<dbReference type="GO" id="GO:0006338">
    <property type="term" value="P:chromatin remodeling"/>
    <property type="evidence" value="ECO:0007669"/>
    <property type="project" value="InterPro"/>
</dbReference>
<proteinExistence type="inferred from homology"/>
<dbReference type="InterPro" id="IPR027109">
    <property type="entry name" value="Swc4/Dmap1"/>
</dbReference>
<dbReference type="PANTHER" id="PTHR12855:SF10">
    <property type="entry name" value="DNA METHYLTRANSFERASE 1-ASSOCIATED PROTEIN 1"/>
    <property type="match status" value="1"/>
</dbReference>
<sequence length="645" mass="71036">MASSDLRDVLNLPAESHTNSARIGKKGRPYGPRSNLKGLAREVQSLGGDTPIAIVQQQLAFKRKRFASRKPAAKWEKRPFTNSARDDPTLVLKHWKRKDALTLGPHGEELPPYEAEDSIFAKYNAKVHIPQYTDEQYHTHLHHENWSKEETDYLLQLISDFDLRWPLIWDRYDYAPRATDGEVSPDEESKAIVPASMARTMEDLKTRYYEVAAKIMASEKPVQYMTQSEKTLYEIMLNYNPTQERIRKEFVANSLSRSKEEAREEELLLVEIKRVLGRNERFNEERRELYQRLDYPKADQHDITSLKTSAGLQNLLQTLMSTDKTKKRKSLVGPGEGIAAPGSTISGSSVAAGSAANASGTASTSAATASTPVQEQTPINQEAASSPLHSSTIVTIPAPGASSSATVVATPTSAHHTSGHSRRESMTVATPMSATAKKGAHPLLERKKLSEQEMAIYGVSHHDRLNSGASFRTERTNKLFASKSNQQQIRITNVLTELEIPPRLTMPTANVSIAFEKLLHSVNGLLDCRKVTDKLEAEIKLEMAKKAELEKAIAAADAVATSGGGEGGDEGEAPSTDNAPRAASDAEQGHSGKNENDAMDMTSAEESETDEERESRSTSEGDGQHKRSASVFSSTSDKATKRQRK</sequence>
<organism evidence="10 11">
    <name type="scientific">Ceratocystis fimbriata CBS 114723</name>
    <dbReference type="NCBI Taxonomy" id="1035309"/>
    <lineage>
        <taxon>Eukaryota</taxon>
        <taxon>Fungi</taxon>
        <taxon>Dikarya</taxon>
        <taxon>Ascomycota</taxon>
        <taxon>Pezizomycotina</taxon>
        <taxon>Sordariomycetes</taxon>
        <taxon>Hypocreomycetidae</taxon>
        <taxon>Microascales</taxon>
        <taxon>Ceratocystidaceae</taxon>
        <taxon>Ceratocystis</taxon>
    </lineage>
</organism>
<feature type="compositionally biased region" description="Basic and acidic residues" evidence="8">
    <location>
        <begin position="587"/>
        <end position="596"/>
    </location>
</feature>
<dbReference type="Proteomes" id="UP000222788">
    <property type="component" value="Unassembled WGS sequence"/>
</dbReference>
<evidence type="ECO:0000313" key="10">
    <source>
        <dbReference type="EMBL" id="PHH50279.1"/>
    </source>
</evidence>
<keyword evidence="11" id="KW-1185">Reference proteome</keyword>
<dbReference type="GO" id="GO:0035267">
    <property type="term" value="C:NuA4 histone acetyltransferase complex"/>
    <property type="evidence" value="ECO:0007669"/>
    <property type="project" value="InterPro"/>
</dbReference>
<dbReference type="OrthoDB" id="19740at2759"/>
<evidence type="ECO:0000256" key="2">
    <source>
        <dbReference type="ARBA" id="ARBA00006918"/>
    </source>
</evidence>
<feature type="compositionally biased region" description="Acidic residues" evidence="8">
    <location>
        <begin position="603"/>
        <end position="612"/>
    </location>
</feature>